<dbReference type="Proteomes" id="UP000011770">
    <property type="component" value="Unassembled WGS sequence"/>
</dbReference>
<name>M3EFN8_9LEPT</name>
<gene>
    <name evidence="1" type="ORF">LEP1GSC188_0012</name>
</gene>
<sequence>MDVCNSILPIDTNRFDLSEGKKLLNPYIPYFKSLMEGEKEILNWRYWIAEHCLLLERIFPRMEYLQWKINPMQEIAKFLKESNVLFKKNSRYLGSTTIYPNI</sequence>
<dbReference type="EMBL" id="AHOR02000072">
    <property type="protein sequence ID" value="EMF79898.1"/>
    <property type="molecule type" value="Genomic_DNA"/>
</dbReference>
<comment type="caution">
    <text evidence="1">The sequence shown here is derived from an EMBL/GenBank/DDBJ whole genome shotgun (WGS) entry which is preliminary data.</text>
</comment>
<reference evidence="1 2" key="1">
    <citation type="submission" date="2013-01" db="EMBL/GenBank/DDBJ databases">
        <authorList>
            <person name="Harkins D.M."/>
            <person name="Durkin A.S."/>
            <person name="Brinkac L.M."/>
            <person name="Haft D.H."/>
            <person name="Selengut J.D."/>
            <person name="Sanka R."/>
            <person name="DePew J."/>
            <person name="Purushe J."/>
            <person name="Tulsiani S.M."/>
            <person name="Graham G.C."/>
            <person name="Burns M.-A."/>
            <person name="Dohnt M.F."/>
            <person name="Smythe L.D."/>
            <person name="McKay D.B."/>
            <person name="Craig S.B."/>
            <person name="Vinetz J.M."/>
            <person name="Sutton G.G."/>
            <person name="Nierman W.C."/>
            <person name="Fouts D.E."/>
        </authorList>
    </citation>
    <scope>NUCLEOTIDE SEQUENCE [LARGE SCALE GENOMIC DNA]</scope>
    <source>
        <strain evidence="1 2">LT2116</strain>
    </source>
</reference>
<proteinExistence type="predicted"/>
<accession>M3EFN8</accession>
<evidence type="ECO:0000313" key="2">
    <source>
        <dbReference type="Proteomes" id="UP000011770"/>
    </source>
</evidence>
<organism evidence="1 2">
    <name type="scientific">Leptospira weilii serovar Topaz str. LT2116</name>
    <dbReference type="NCBI Taxonomy" id="1088540"/>
    <lineage>
        <taxon>Bacteria</taxon>
        <taxon>Pseudomonadati</taxon>
        <taxon>Spirochaetota</taxon>
        <taxon>Spirochaetia</taxon>
        <taxon>Leptospirales</taxon>
        <taxon>Leptospiraceae</taxon>
        <taxon>Leptospira</taxon>
    </lineage>
</organism>
<evidence type="ECO:0000313" key="1">
    <source>
        <dbReference type="EMBL" id="EMF79898.1"/>
    </source>
</evidence>
<protein>
    <submittedName>
        <fullName evidence="1">Uncharacterized protein</fullName>
    </submittedName>
</protein>
<dbReference type="AlphaFoldDB" id="M3EFN8"/>